<proteinExistence type="inferred from homology"/>
<dbReference type="Gene3D" id="3.10.10.10">
    <property type="entry name" value="HIV Type 1 Reverse Transcriptase, subunit A, domain 1"/>
    <property type="match status" value="1"/>
</dbReference>
<dbReference type="EC" id="3.1.26.4" evidence="2"/>
<dbReference type="GO" id="GO:0015074">
    <property type="term" value="P:DNA integration"/>
    <property type="evidence" value="ECO:0007669"/>
    <property type="project" value="InterPro"/>
</dbReference>
<feature type="domain" description="SCAN box" evidence="17">
    <location>
        <begin position="257"/>
        <end position="325"/>
    </location>
</feature>
<dbReference type="EC" id="2.7.7.49" evidence="3"/>
<dbReference type="InterPro" id="IPR041588">
    <property type="entry name" value="Integrase_H2C2"/>
</dbReference>
<dbReference type="CDD" id="cd00303">
    <property type="entry name" value="retropepsin_like"/>
    <property type="match status" value="1"/>
</dbReference>
<feature type="coiled-coil region" evidence="13">
    <location>
        <begin position="923"/>
        <end position="950"/>
    </location>
</feature>
<dbReference type="InterPro" id="IPR012337">
    <property type="entry name" value="RNaseH-like_sf"/>
</dbReference>
<evidence type="ECO:0000313" key="20">
    <source>
        <dbReference type="Ensembl" id="ENSOKIP00005000682.1"/>
    </source>
</evidence>
<dbReference type="SUPFAM" id="SSF57756">
    <property type="entry name" value="Retrovirus zinc finger-like domains"/>
    <property type="match status" value="1"/>
</dbReference>
<evidence type="ECO:0000256" key="6">
    <source>
        <dbReference type="ARBA" id="ARBA00022695"/>
    </source>
</evidence>
<keyword evidence="12" id="KW-0862">Zinc</keyword>
<reference evidence="20" key="1">
    <citation type="submission" date="2025-08" db="UniProtKB">
        <authorList>
            <consortium name="Ensembl"/>
        </authorList>
    </citation>
    <scope>IDENTIFICATION</scope>
</reference>
<dbReference type="CDD" id="cd09274">
    <property type="entry name" value="RNase_HI_RT_Ty3"/>
    <property type="match status" value="1"/>
</dbReference>
<dbReference type="SMART" id="SM00431">
    <property type="entry name" value="SCAN"/>
    <property type="match status" value="1"/>
</dbReference>
<feature type="region of interest" description="Disordered" evidence="14">
    <location>
        <begin position="338"/>
        <end position="376"/>
    </location>
</feature>
<dbReference type="PANTHER" id="PTHR37984">
    <property type="entry name" value="PROTEIN CBG26694"/>
    <property type="match status" value="1"/>
</dbReference>
<dbReference type="PROSITE" id="PS50175">
    <property type="entry name" value="ASP_PROT_RETROV"/>
    <property type="match status" value="1"/>
</dbReference>
<dbReference type="Gene3D" id="1.10.4020.10">
    <property type="entry name" value="DNA breaking-rejoining enzymes"/>
    <property type="match status" value="1"/>
</dbReference>
<accession>A0A8C7C5M0</accession>
<dbReference type="PROSITE" id="PS50158">
    <property type="entry name" value="ZF_CCHC"/>
    <property type="match status" value="1"/>
</dbReference>
<dbReference type="GO" id="GO:0003964">
    <property type="term" value="F:RNA-directed DNA polymerase activity"/>
    <property type="evidence" value="ECO:0007669"/>
    <property type="project" value="UniProtKB-KW"/>
</dbReference>
<dbReference type="InterPro" id="IPR000477">
    <property type="entry name" value="RT_dom"/>
</dbReference>
<evidence type="ECO:0000256" key="3">
    <source>
        <dbReference type="ARBA" id="ARBA00012493"/>
    </source>
</evidence>
<dbReference type="InterPro" id="IPR054465">
    <property type="entry name" value="Integrase_p58-like_C"/>
</dbReference>
<dbReference type="Gene3D" id="3.30.420.10">
    <property type="entry name" value="Ribonuclease H-like superfamily/Ribonuclease H"/>
    <property type="match status" value="1"/>
</dbReference>
<organism evidence="20 21">
    <name type="scientific">Oncorhynchus kisutch</name>
    <name type="common">Coho salmon</name>
    <name type="synonym">Salmo kisutch</name>
    <dbReference type="NCBI Taxonomy" id="8019"/>
    <lineage>
        <taxon>Eukaryota</taxon>
        <taxon>Metazoa</taxon>
        <taxon>Chordata</taxon>
        <taxon>Craniata</taxon>
        <taxon>Vertebrata</taxon>
        <taxon>Euteleostomi</taxon>
        <taxon>Actinopterygii</taxon>
        <taxon>Neopterygii</taxon>
        <taxon>Teleostei</taxon>
        <taxon>Protacanthopterygii</taxon>
        <taxon>Salmoniformes</taxon>
        <taxon>Salmonidae</taxon>
        <taxon>Salmoninae</taxon>
        <taxon>Oncorhynchus</taxon>
    </lineage>
</organism>
<dbReference type="PROSITE" id="PS00141">
    <property type="entry name" value="ASP_PROTEASE"/>
    <property type="match status" value="1"/>
</dbReference>
<evidence type="ECO:0000256" key="2">
    <source>
        <dbReference type="ARBA" id="ARBA00012180"/>
    </source>
</evidence>
<evidence type="ECO:0000256" key="1">
    <source>
        <dbReference type="ARBA" id="ARBA00010879"/>
    </source>
</evidence>
<dbReference type="PROSITE" id="PS50994">
    <property type="entry name" value="INTEGRASE"/>
    <property type="match status" value="1"/>
</dbReference>
<dbReference type="RefSeq" id="XP_031642836.1">
    <property type="nucleotide sequence ID" value="XM_031786976.1"/>
</dbReference>
<dbReference type="FunFam" id="3.10.10.10:FF:000007">
    <property type="entry name" value="Retrovirus-related Pol polyprotein from transposon 17.6-like Protein"/>
    <property type="match status" value="1"/>
</dbReference>
<keyword evidence="12" id="KW-0863">Zinc-finger</keyword>
<dbReference type="Pfam" id="PF00665">
    <property type="entry name" value="rve"/>
    <property type="match status" value="1"/>
</dbReference>
<feature type="domain" description="Peptidase A2" evidence="16">
    <location>
        <begin position="447"/>
        <end position="522"/>
    </location>
</feature>
<dbReference type="InterPro" id="IPR018061">
    <property type="entry name" value="Retropepsins"/>
</dbReference>
<keyword evidence="21" id="KW-1185">Reference proteome</keyword>
<dbReference type="SUPFAM" id="SSF56672">
    <property type="entry name" value="DNA/RNA polymerases"/>
    <property type="match status" value="1"/>
</dbReference>
<evidence type="ECO:0000259" key="19">
    <source>
        <dbReference type="PROSITE" id="PS50994"/>
    </source>
</evidence>
<dbReference type="InterPro" id="IPR036875">
    <property type="entry name" value="Znf_CCHC_sf"/>
</dbReference>
<dbReference type="SUPFAM" id="SSF50630">
    <property type="entry name" value="Acid proteases"/>
    <property type="match status" value="1"/>
</dbReference>
<dbReference type="Pfam" id="PF17917">
    <property type="entry name" value="RT_RNaseH"/>
    <property type="match status" value="1"/>
</dbReference>
<keyword evidence="4" id="KW-0645">Protease</keyword>
<feature type="region of interest" description="Disordered" evidence="14">
    <location>
        <begin position="1"/>
        <end position="54"/>
    </location>
</feature>
<dbReference type="InterPro" id="IPR041373">
    <property type="entry name" value="RT_RNaseH"/>
</dbReference>
<protein>
    <recommendedName>
        <fullName evidence="11">Gypsy retrotransposon integrase-like protein 1</fullName>
        <ecNumber evidence="3">2.7.7.49</ecNumber>
        <ecNumber evidence="2">3.1.26.4</ecNumber>
    </recommendedName>
</protein>
<evidence type="ECO:0000256" key="4">
    <source>
        <dbReference type="ARBA" id="ARBA00022670"/>
    </source>
</evidence>
<dbReference type="CDD" id="cd01647">
    <property type="entry name" value="RT_LTR"/>
    <property type="match status" value="1"/>
</dbReference>
<evidence type="ECO:0000256" key="9">
    <source>
        <dbReference type="ARBA" id="ARBA00022801"/>
    </source>
</evidence>
<evidence type="ECO:0000256" key="13">
    <source>
        <dbReference type="SAM" id="Coils"/>
    </source>
</evidence>
<dbReference type="InterPro" id="IPR038269">
    <property type="entry name" value="SCAN_sf"/>
</dbReference>
<keyword evidence="10" id="KW-0695">RNA-directed DNA polymerase</keyword>
<dbReference type="Gene3D" id="1.10.340.70">
    <property type="match status" value="1"/>
</dbReference>
<evidence type="ECO:0000259" key="17">
    <source>
        <dbReference type="PROSITE" id="PS50804"/>
    </source>
</evidence>
<comment type="similarity">
    <text evidence="1">Belongs to the beta type-B retroviral polymerase family. HERV class-II K(HML-2) pol subfamily.</text>
</comment>
<reference evidence="20" key="2">
    <citation type="submission" date="2025-09" db="UniProtKB">
        <authorList>
            <consortium name="Ensembl"/>
        </authorList>
    </citation>
    <scope>IDENTIFICATION</scope>
</reference>
<dbReference type="InterPro" id="IPR021109">
    <property type="entry name" value="Peptidase_aspartic_dom_sf"/>
</dbReference>
<dbReference type="InterPro" id="IPR043502">
    <property type="entry name" value="DNA/RNA_pol_sf"/>
</dbReference>
<gene>
    <name evidence="20" type="primary">LOC116353119</name>
</gene>
<dbReference type="FunFam" id="3.30.420.10:FF:000032">
    <property type="entry name" value="Retrovirus-related Pol polyprotein from transposon 297-like Protein"/>
    <property type="match status" value="1"/>
</dbReference>
<evidence type="ECO:0000256" key="5">
    <source>
        <dbReference type="ARBA" id="ARBA00022679"/>
    </source>
</evidence>
<keyword evidence="13" id="KW-0175">Coiled coil</keyword>
<feature type="domain" description="CCHC-type" evidence="15">
    <location>
        <begin position="393"/>
        <end position="407"/>
    </location>
</feature>
<dbReference type="GO" id="GO:0008270">
    <property type="term" value="F:zinc ion binding"/>
    <property type="evidence" value="ECO:0007669"/>
    <property type="project" value="UniProtKB-KW"/>
</dbReference>
<dbReference type="Pfam" id="PF00077">
    <property type="entry name" value="RVP"/>
    <property type="match status" value="1"/>
</dbReference>
<feature type="domain" description="Reverse transcriptase" evidence="18">
    <location>
        <begin position="1124"/>
        <end position="1302"/>
    </location>
</feature>
<name>A0A8C7C5M0_ONCKI</name>
<keyword evidence="6" id="KW-0548">Nucleotidyltransferase</keyword>
<dbReference type="InterPro" id="IPR001969">
    <property type="entry name" value="Aspartic_peptidase_AS"/>
</dbReference>
<dbReference type="CDD" id="cd07936">
    <property type="entry name" value="SCAN"/>
    <property type="match status" value="1"/>
</dbReference>
<evidence type="ECO:0000256" key="10">
    <source>
        <dbReference type="ARBA" id="ARBA00022918"/>
    </source>
</evidence>
<dbReference type="GO" id="GO:0004523">
    <property type="term" value="F:RNA-DNA hybrid ribonuclease activity"/>
    <property type="evidence" value="ECO:0007669"/>
    <property type="project" value="UniProtKB-EC"/>
</dbReference>
<dbReference type="PROSITE" id="PS50878">
    <property type="entry name" value="RT_POL"/>
    <property type="match status" value="1"/>
</dbReference>
<dbReference type="InterPro" id="IPR036397">
    <property type="entry name" value="RNaseH_sf"/>
</dbReference>
<evidence type="ECO:0000256" key="7">
    <source>
        <dbReference type="ARBA" id="ARBA00022722"/>
    </source>
</evidence>
<feature type="domain" description="Integrase catalytic" evidence="19">
    <location>
        <begin position="737"/>
        <end position="895"/>
    </location>
</feature>
<keyword evidence="8" id="KW-0255">Endonuclease</keyword>
<dbReference type="GO" id="GO:0004190">
    <property type="term" value="F:aspartic-type endopeptidase activity"/>
    <property type="evidence" value="ECO:0007669"/>
    <property type="project" value="InterPro"/>
</dbReference>
<dbReference type="Pfam" id="PF22938">
    <property type="entry name" value="Integrase_p58_C"/>
    <property type="match status" value="1"/>
</dbReference>
<dbReference type="GO" id="GO:0003676">
    <property type="term" value="F:nucleic acid binding"/>
    <property type="evidence" value="ECO:0007669"/>
    <property type="project" value="InterPro"/>
</dbReference>
<dbReference type="GeneTree" id="ENSGT01050000244855"/>
<dbReference type="FunFam" id="3.30.70.270:FF:000020">
    <property type="entry name" value="Transposon Tf2-6 polyprotein-like Protein"/>
    <property type="match status" value="1"/>
</dbReference>
<dbReference type="InterPro" id="IPR001995">
    <property type="entry name" value="Peptidase_A2_cat"/>
</dbReference>
<feature type="compositionally biased region" description="Basic and acidic residues" evidence="14">
    <location>
        <begin position="353"/>
        <end position="364"/>
    </location>
</feature>
<evidence type="ECO:0000256" key="12">
    <source>
        <dbReference type="PROSITE-ProRule" id="PRU00047"/>
    </source>
</evidence>
<evidence type="ECO:0000313" key="21">
    <source>
        <dbReference type="Proteomes" id="UP000694557"/>
    </source>
</evidence>
<dbReference type="InterPro" id="IPR003309">
    <property type="entry name" value="SCAN_dom"/>
</dbReference>
<dbReference type="InterPro" id="IPR001584">
    <property type="entry name" value="Integrase_cat-core"/>
</dbReference>
<evidence type="ECO:0000259" key="16">
    <source>
        <dbReference type="PROSITE" id="PS50175"/>
    </source>
</evidence>
<keyword evidence="7" id="KW-0540">Nuclease</keyword>
<evidence type="ECO:0000259" key="18">
    <source>
        <dbReference type="PROSITE" id="PS50878"/>
    </source>
</evidence>
<dbReference type="Ensembl" id="ENSOKIT00005000713.1">
    <property type="protein sequence ID" value="ENSOKIP00005000682.1"/>
    <property type="gene ID" value="ENSOKIG00005000376.1"/>
</dbReference>
<dbReference type="KEGG" id="oki:116353119"/>
<dbReference type="InterPro" id="IPR001878">
    <property type="entry name" value="Znf_CCHC"/>
</dbReference>
<keyword evidence="5" id="KW-0808">Transferase</keyword>
<dbReference type="Pfam" id="PF02023">
    <property type="entry name" value="SCAN"/>
    <property type="match status" value="1"/>
</dbReference>
<dbReference type="InterPro" id="IPR043128">
    <property type="entry name" value="Rev_trsase/Diguanyl_cyclase"/>
</dbReference>
<dbReference type="PANTHER" id="PTHR37984:SF5">
    <property type="entry name" value="PROTEIN NYNRIN-LIKE"/>
    <property type="match status" value="1"/>
</dbReference>
<evidence type="ECO:0000259" key="15">
    <source>
        <dbReference type="PROSITE" id="PS50158"/>
    </source>
</evidence>
<dbReference type="Gene3D" id="2.40.70.10">
    <property type="entry name" value="Acid Proteases"/>
    <property type="match status" value="1"/>
</dbReference>
<sequence length="1530" mass="173146">MAYRKSVNSNKRGKGMRTGLRSQQQHQLSEKVPEVEPGWNTMESSGEEEVKYEKLGARPRGQRQPELGELLTEGAVGGPEPHPTMVTLFQQLFTCLERRDEDLKQELRGLHQSILTAPHQAELVSESPRLGLPTPGRQRLDAAGTSTPQQAPQAVMRPTPGDQSSSVNVHLPAFLRKEPKMPSYQQGEDIENYLLRFERMAKTWQWPEVEWACRLVPLLTGKALEAYTAMDEGLANVYKGLKEALLVKFDISPETYRQRFRAASTPSGESPTETYHRLKGLYRRWVRPGEKTQDEIGEVIILEQLLQVLPHDIRTWVREHEPKDGLMAPKLALQYLNARKGGPPQPAAPAPRSLRDTRDIRNARDGGGNSGGYVSGREVRDHAVRSDGRGLTCFYCRQQGHKASMCPLRKSKLSGYCYVPREGNGVQNRQTREGSCLVPVKVNGKSLTAMIDTGSSLSLIRKGNVPVNDIDYGHQTLIQCVHGDQSQQPTAELTVEIQGQKYLLKVGVMEKLPFEMILGRDVPVLSDLLGSVGGQLYEQSVCQSDVQMACSVVTRAQAKAGLQPLPDLCDSLCEGGTKGPRKSRRQRRLEKYVGTPVPVADVSGLEVQWDVPQNFATLQNSDATLKCLFDKALAGDSQSSCGGIYTVDNHILYLGSEADSRKLVVPSTCRPLVLNLAHTVPWAGHLGQHKTYLRLGSRFFWPSMYTDVQKYCKSCPTCQKTSAVRRSERAPLCSLPVISTPFKRIAMDIVGPLEKSSAGYKYILVICDYATRFPEAFPLRSITTPKIISALVQLFSRVGIPDEILTDQGTNFTSRLMVQLHRQLGIKGLRTTPYHPQTDGLVERFNQTLKNMLRKFVADTGKDWDKWLPFLLFAYREVPQASTGFSPFELLYGWPVQGPLDLLKKCWEGSPVATSGQGIVQYVLQMRDRLERYREEARANLQQAQKAQKRGYDQHARHREFEPGQKVLLLLPSSTSKLLAQWQGPYLIGRKMGPVTYEVLHPDKGKKKQTYHVNLLKAWEEKEELSKGKSFLVRRVEEDESDGVTEAWKERAEVILAHLEEDKQDELKQLFGKYLALFSQRPGRTKVLEHVIRLKPGQNPVRQHPYRVPERLVVALKEEVHTMIEMDVVEPSSSEWSSPIVIVPKKDGSLRVCMDFRKVNAISQFDAYPMPRIDDLLERIGRAHYITTLDLCKGYWQVPLDEQSKAYTAFRTPMGLFQFKVMPFGLHGAPATFQRLMDKVLQDCDDYCAAYLDDVVIYSHSWEEHIQHLSSVLGKIQEAGLTLNLLKCEWAKQETKYLGYQLGKGGVRPQVEKVESIRNSPQPRTKTQVKSFLGLAGWYWRFIPQFSTIAVPLTNLTSNGASNPVKWTEECEEAFMTLKKRLCSFPVLQTPDFKKRFLVQVDASAVGIGAVLAQGEPREELPVLYLSRKLLPRETRYSTIEKECLTIKWALDSLRYYLLGREFDLHTDHRALTWIQTMKDRNSRVTRWYLELQPFRFCVRHKAGKENVTADYLSRLPNMVASGEEEGNVT</sequence>
<dbReference type="Proteomes" id="UP000694557">
    <property type="component" value="Unassembled WGS sequence"/>
</dbReference>
<keyword evidence="12" id="KW-0479">Metal-binding</keyword>
<dbReference type="Pfam" id="PF17921">
    <property type="entry name" value="Integrase_H2C2"/>
    <property type="match status" value="1"/>
</dbReference>
<dbReference type="SUPFAM" id="SSF47353">
    <property type="entry name" value="Retrovirus capsid dimerization domain-like"/>
    <property type="match status" value="1"/>
</dbReference>
<feature type="region of interest" description="Disordered" evidence="14">
    <location>
        <begin position="127"/>
        <end position="167"/>
    </location>
</feature>
<dbReference type="GeneID" id="116353119"/>
<dbReference type="GO" id="GO:0006508">
    <property type="term" value="P:proteolysis"/>
    <property type="evidence" value="ECO:0007669"/>
    <property type="project" value="UniProtKB-KW"/>
</dbReference>
<dbReference type="FunFam" id="3.10.20.370:FF:000001">
    <property type="entry name" value="Retrovirus-related Pol polyprotein from transposon 17.6-like protein"/>
    <property type="match status" value="1"/>
</dbReference>
<evidence type="ECO:0000256" key="8">
    <source>
        <dbReference type="ARBA" id="ARBA00022759"/>
    </source>
</evidence>
<dbReference type="InterPro" id="IPR050951">
    <property type="entry name" value="Retrovirus_Pol_polyprotein"/>
</dbReference>
<feature type="compositionally biased region" description="Gly residues" evidence="14">
    <location>
        <begin position="365"/>
        <end position="374"/>
    </location>
</feature>
<evidence type="ECO:0000256" key="14">
    <source>
        <dbReference type="SAM" id="MobiDB-lite"/>
    </source>
</evidence>
<dbReference type="PROSITE" id="PS50804">
    <property type="entry name" value="SCAN_BOX"/>
    <property type="match status" value="1"/>
</dbReference>
<dbReference type="SUPFAM" id="SSF53098">
    <property type="entry name" value="Ribonuclease H-like"/>
    <property type="match status" value="1"/>
</dbReference>
<dbReference type="FunFam" id="1.10.340.70:FF:000001">
    <property type="entry name" value="Retrovirus-related Pol polyprotein from transposon gypsy-like Protein"/>
    <property type="match status" value="1"/>
</dbReference>
<dbReference type="Pfam" id="PF00078">
    <property type="entry name" value="RVT_1"/>
    <property type="match status" value="1"/>
</dbReference>
<evidence type="ECO:0000256" key="11">
    <source>
        <dbReference type="ARBA" id="ARBA00039658"/>
    </source>
</evidence>
<dbReference type="Gene3D" id="3.10.20.370">
    <property type="match status" value="1"/>
</dbReference>
<feature type="compositionally biased region" description="Polar residues" evidence="14">
    <location>
        <begin position="1"/>
        <end position="10"/>
    </location>
</feature>
<keyword evidence="9" id="KW-0378">Hydrolase</keyword>
<dbReference type="Gene3D" id="3.30.70.270">
    <property type="match status" value="2"/>
</dbReference>